<proteinExistence type="predicted"/>
<name>A0ABZ1B5H1_9ACTN</name>
<reference evidence="1 2" key="1">
    <citation type="submission" date="2023-12" db="EMBL/GenBank/DDBJ databases">
        <title>Blastococcus brunescens sp. nov., an actonobacterium isolated from sandstone collected in sahara desert.</title>
        <authorList>
            <person name="Gtari M."/>
            <person name="Ghodhbane F."/>
        </authorList>
    </citation>
    <scope>NUCLEOTIDE SEQUENCE [LARGE SCALE GENOMIC DNA]</scope>
    <source>
        <strain evidence="1 2">BMG 8361</strain>
    </source>
</reference>
<organism evidence="1 2">
    <name type="scientific">Blastococcus brunescens</name>
    <dbReference type="NCBI Taxonomy" id="1564165"/>
    <lineage>
        <taxon>Bacteria</taxon>
        <taxon>Bacillati</taxon>
        <taxon>Actinomycetota</taxon>
        <taxon>Actinomycetes</taxon>
        <taxon>Geodermatophilales</taxon>
        <taxon>Geodermatophilaceae</taxon>
        <taxon>Blastococcus</taxon>
    </lineage>
</organism>
<dbReference type="RefSeq" id="WP_324275598.1">
    <property type="nucleotide sequence ID" value="NZ_CP141261.1"/>
</dbReference>
<gene>
    <name evidence="1" type="ORF">U6N30_32805</name>
</gene>
<evidence type="ECO:0000313" key="1">
    <source>
        <dbReference type="EMBL" id="WRL64270.1"/>
    </source>
</evidence>
<accession>A0ABZ1B5H1</accession>
<evidence type="ECO:0000313" key="2">
    <source>
        <dbReference type="Proteomes" id="UP001324287"/>
    </source>
</evidence>
<sequence length="58" mass="5962">MLAVVAVVVGLLAVPAAAGVVLAGTGLAVLVGFQAALWSRQRRLTGRCSAASTRSRRW</sequence>
<dbReference type="EMBL" id="CP141261">
    <property type="protein sequence ID" value="WRL64270.1"/>
    <property type="molecule type" value="Genomic_DNA"/>
</dbReference>
<protein>
    <submittedName>
        <fullName evidence="1">Uncharacterized protein</fullName>
    </submittedName>
</protein>
<keyword evidence="2" id="KW-1185">Reference proteome</keyword>
<dbReference type="Proteomes" id="UP001324287">
    <property type="component" value="Chromosome"/>
</dbReference>